<evidence type="ECO:0000313" key="11">
    <source>
        <dbReference type="RefSeq" id="XP_027195149.1"/>
    </source>
</evidence>
<dbReference type="GO" id="GO:0016020">
    <property type="term" value="C:membrane"/>
    <property type="evidence" value="ECO:0007669"/>
    <property type="project" value="UniProtKB-SubCell"/>
</dbReference>
<evidence type="ECO:0000256" key="5">
    <source>
        <dbReference type="ARBA" id="ARBA00022989"/>
    </source>
</evidence>
<evidence type="ECO:0000256" key="7">
    <source>
        <dbReference type="ARBA" id="ARBA00023180"/>
    </source>
</evidence>
<gene>
    <name evidence="11" type="primary">LOC113789769</name>
</gene>
<evidence type="ECO:0000256" key="9">
    <source>
        <dbReference type="SAM" id="Phobius"/>
    </source>
</evidence>
<feature type="transmembrane region" description="Helical" evidence="9">
    <location>
        <begin position="196"/>
        <end position="214"/>
    </location>
</feature>
<accession>A0A6P6XTA4</accession>
<dbReference type="GO" id="GO:0007608">
    <property type="term" value="P:sensory perception of smell"/>
    <property type="evidence" value="ECO:0007669"/>
    <property type="project" value="UniProtKB-KW"/>
</dbReference>
<dbReference type="Pfam" id="PF01130">
    <property type="entry name" value="CD36"/>
    <property type="match status" value="1"/>
</dbReference>
<keyword evidence="7" id="KW-0325">Glycoprotein</keyword>
<evidence type="ECO:0000256" key="4">
    <source>
        <dbReference type="ARBA" id="ARBA00022725"/>
    </source>
</evidence>
<organism evidence="10 11">
    <name type="scientific">Dermatophagoides pteronyssinus</name>
    <name type="common">European house dust mite</name>
    <dbReference type="NCBI Taxonomy" id="6956"/>
    <lineage>
        <taxon>Eukaryota</taxon>
        <taxon>Metazoa</taxon>
        <taxon>Ecdysozoa</taxon>
        <taxon>Arthropoda</taxon>
        <taxon>Chelicerata</taxon>
        <taxon>Arachnida</taxon>
        <taxon>Acari</taxon>
        <taxon>Acariformes</taxon>
        <taxon>Sarcoptiformes</taxon>
        <taxon>Astigmata</taxon>
        <taxon>Psoroptidia</taxon>
        <taxon>Analgoidea</taxon>
        <taxon>Pyroglyphidae</taxon>
        <taxon>Dermatophagoidinae</taxon>
        <taxon>Dermatophagoides</taxon>
    </lineage>
</organism>
<protein>
    <submittedName>
        <fullName evidence="11">Scavenger receptor class B member 1-like</fullName>
    </submittedName>
</protein>
<dbReference type="AlphaFoldDB" id="A0A6P6XTA4"/>
<keyword evidence="4" id="KW-0552">Olfaction</keyword>
<dbReference type="PANTHER" id="PTHR11923:SF69">
    <property type="entry name" value="SENSORY NEURON MEMBRANE PROTEIN 1"/>
    <property type="match status" value="1"/>
</dbReference>
<dbReference type="GO" id="GO:0005737">
    <property type="term" value="C:cytoplasm"/>
    <property type="evidence" value="ECO:0007669"/>
    <property type="project" value="TreeGrafter"/>
</dbReference>
<keyword evidence="10" id="KW-1185">Reference proteome</keyword>
<evidence type="ECO:0000313" key="10">
    <source>
        <dbReference type="Proteomes" id="UP000515146"/>
    </source>
</evidence>
<feature type="compositionally biased region" description="Polar residues" evidence="8">
    <location>
        <begin position="1"/>
        <end position="10"/>
    </location>
</feature>
<keyword evidence="5 9" id="KW-1133">Transmembrane helix</keyword>
<dbReference type="KEGG" id="dpte:113789769"/>
<dbReference type="RefSeq" id="XP_027195149.1">
    <property type="nucleotide sequence ID" value="XM_027339348.1"/>
</dbReference>
<dbReference type="OMA" id="SWANIPL"/>
<evidence type="ECO:0000256" key="6">
    <source>
        <dbReference type="ARBA" id="ARBA00023136"/>
    </source>
</evidence>
<sequence>MIQYQENQNINHRKMKQSSHSDGRRQQQQQFTDTIMYPMNNYNYRDQQQQQQTFIGPKTVILLPEQLHQQQHLYNNVIYEQPNQSPIEIDPQQPRLLLIPNEHLSAGKPIIIKNIANQQRRRSSLLQQVWETSQRHLKLVSLGGNHQTEMEDSLNDDYVDDDDDDETYVKKKKKKISKKINVLKDRLMGKDPKITYKRFAIFYLLSAILTLIIYDPMLNLVLNWQLQLNPGNMFVWMWQELPAELHGDIYLYEIRNGKQFLNGAKANLIEQGPFTFEMSRKRRVVEWKPTTVRFKERYTAELLTDLSKSIETKMKVMNTTIFAIISWAVYWMDKFMIKFLNPIVHNVIVLALQTFNERIVEERTAKEILLGRQIDILRFVEIIGQPLRTIGIQYDLRELMTNYGNYKLNNNSISIIGILTGNEFGPFETARFINGNLKVNQVVKVLEKQTFDEFRPPCNRFRSLYDPLYFGHGEQSDVIDIWVQHFCRPLRFIYDGNTEWKRGIRSHRYDVSTSMFDIRIRDNQCYCHGTKKLIDCDGYTNVAGCFGGLPFALSFPHYYGAPKLQSSIYGLHADPQQHLSQVYMEPNLGILFEAKIKFQISLMLKDFPSFGQLGGIRDGLLPFFTISMNIRTTGVLHVLVVIGSLMLLFGKFLLIISCLTLSTFFFYRSYKY</sequence>
<dbReference type="PRINTS" id="PR01609">
    <property type="entry name" value="CD36FAMILY"/>
</dbReference>
<keyword evidence="6 9" id="KW-0472">Membrane</keyword>
<feature type="transmembrane region" description="Helical" evidence="9">
    <location>
        <begin position="634"/>
        <end position="667"/>
    </location>
</feature>
<feature type="region of interest" description="Disordered" evidence="8">
    <location>
        <begin position="1"/>
        <end position="29"/>
    </location>
</feature>
<evidence type="ECO:0000256" key="2">
    <source>
        <dbReference type="ARBA" id="ARBA00010532"/>
    </source>
</evidence>
<dbReference type="PANTHER" id="PTHR11923">
    <property type="entry name" value="SCAVENGER RECEPTOR CLASS B TYPE-1 SR-B1"/>
    <property type="match status" value="1"/>
</dbReference>
<comment type="subcellular location">
    <subcellularLocation>
        <location evidence="1">Membrane</location>
    </subcellularLocation>
</comment>
<dbReference type="InterPro" id="IPR002159">
    <property type="entry name" value="CD36_fam"/>
</dbReference>
<name>A0A6P6XTA4_DERPT</name>
<comment type="similarity">
    <text evidence="2">Belongs to the CD36 family.</text>
</comment>
<keyword evidence="3 9" id="KW-0812">Transmembrane</keyword>
<proteinExistence type="inferred from homology"/>
<dbReference type="GO" id="GO:0005044">
    <property type="term" value="F:scavenger receptor activity"/>
    <property type="evidence" value="ECO:0007669"/>
    <property type="project" value="TreeGrafter"/>
</dbReference>
<evidence type="ECO:0000256" key="8">
    <source>
        <dbReference type="SAM" id="MobiDB-lite"/>
    </source>
</evidence>
<dbReference type="Proteomes" id="UP000515146">
    <property type="component" value="Unplaced"/>
</dbReference>
<dbReference type="OrthoDB" id="6507933at2759"/>
<dbReference type="InParanoid" id="A0A6P6XTA4"/>
<evidence type="ECO:0000256" key="1">
    <source>
        <dbReference type="ARBA" id="ARBA00004370"/>
    </source>
</evidence>
<evidence type="ECO:0000256" key="3">
    <source>
        <dbReference type="ARBA" id="ARBA00022692"/>
    </source>
</evidence>
<reference evidence="11" key="1">
    <citation type="submission" date="2025-08" db="UniProtKB">
        <authorList>
            <consortium name="RefSeq"/>
        </authorList>
    </citation>
    <scope>IDENTIFICATION</scope>
    <source>
        <strain evidence="11">Airmid</strain>
    </source>
</reference>
<keyword evidence="4" id="KW-0716">Sensory transduction</keyword>